<comment type="caution">
    <text evidence="2">The sequence shown here is derived from an EMBL/GenBank/DDBJ whole genome shotgun (WGS) entry which is preliminary data.</text>
</comment>
<protein>
    <submittedName>
        <fullName evidence="2">Uncharacterized protein</fullName>
    </submittedName>
</protein>
<reference evidence="2" key="1">
    <citation type="submission" date="2018-11" db="EMBL/GenBank/DDBJ databases">
        <authorList>
            <consortium name="Pathogen Informatics"/>
        </authorList>
    </citation>
    <scope>NUCLEOTIDE SEQUENCE</scope>
</reference>
<feature type="region of interest" description="Disordered" evidence="1">
    <location>
        <begin position="1"/>
        <end position="22"/>
    </location>
</feature>
<dbReference type="AlphaFoldDB" id="A0A3S4ZQD9"/>
<evidence type="ECO:0000313" key="3">
    <source>
        <dbReference type="Proteomes" id="UP000784294"/>
    </source>
</evidence>
<evidence type="ECO:0000313" key="2">
    <source>
        <dbReference type="EMBL" id="VEL09347.1"/>
    </source>
</evidence>
<sequence length="71" mass="7861">MERYEGLLAGPEQTGVRGKRENRANLRRPGTALESKPQAGLAVAFRTQTHSPTRWTVHTSRACSGDMVTYC</sequence>
<keyword evidence="3" id="KW-1185">Reference proteome</keyword>
<proteinExistence type="predicted"/>
<accession>A0A3S4ZQD9</accession>
<dbReference type="EMBL" id="CAAALY010006118">
    <property type="protein sequence ID" value="VEL09347.1"/>
    <property type="molecule type" value="Genomic_DNA"/>
</dbReference>
<gene>
    <name evidence="2" type="ORF">PXEA_LOCUS2787</name>
</gene>
<organism evidence="2 3">
    <name type="scientific">Protopolystoma xenopodis</name>
    <dbReference type="NCBI Taxonomy" id="117903"/>
    <lineage>
        <taxon>Eukaryota</taxon>
        <taxon>Metazoa</taxon>
        <taxon>Spiralia</taxon>
        <taxon>Lophotrochozoa</taxon>
        <taxon>Platyhelminthes</taxon>
        <taxon>Monogenea</taxon>
        <taxon>Polyopisthocotylea</taxon>
        <taxon>Polystomatidea</taxon>
        <taxon>Polystomatidae</taxon>
        <taxon>Protopolystoma</taxon>
    </lineage>
</organism>
<dbReference type="Proteomes" id="UP000784294">
    <property type="component" value="Unassembled WGS sequence"/>
</dbReference>
<evidence type="ECO:0000256" key="1">
    <source>
        <dbReference type="SAM" id="MobiDB-lite"/>
    </source>
</evidence>
<name>A0A3S4ZQD9_9PLAT</name>